<protein>
    <submittedName>
        <fullName evidence="1">Uncharacterized protein</fullName>
    </submittedName>
</protein>
<accession>D6SJX3</accession>
<comment type="caution">
    <text evidence="1">The sequence shown here is derived from an EMBL/GenBank/DDBJ whole genome shotgun (WGS) entry which is preliminary data.</text>
</comment>
<organism evidence="1 2">
    <name type="scientific">Desulfonatronospira thiodismutans ASO3-1</name>
    <dbReference type="NCBI Taxonomy" id="555779"/>
    <lineage>
        <taxon>Bacteria</taxon>
        <taxon>Pseudomonadati</taxon>
        <taxon>Thermodesulfobacteriota</taxon>
        <taxon>Desulfovibrionia</taxon>
        <taxon>Desulfovibrionales</taxon>
        <taxon>Desulfonatronovibrionaceae</taxon>
        <taxon>Desulfonatronospira</taxon>
    </lineage>
</organism>
<evidence type="ECO:0000313" key="2">
    <source>
        <dbReference type="Proteomes" id="UP000005496"/>
    </source>
</evidence>
<keyword evidence="2" id="KW-1185">Reference proteome</keyword>
<gene>
    <name evidence="1" type="ORF">Dthio_PD3632</name>
</gene>
<dbReference type="Proteomes" id="UP000005496">
    <property type="component" value="Unassembled WGS sequence"/>
</dbReference>
<dbReference type="RefSeq" id="WP_008869298.1">
    <property type="nucleotide sequence ID" value="NZ_ACJN02000001.1"/>
</dbReference>
<dbReference type="EMBL" id="ACJN02000001">
    <property type="protein sequence ID" value="EFI36176.1"/>
    <property type="molecule type" value="Genomic_DNA"/>
</dbReference>
<proteinExistence type="predicted"/>
<sequence>MQEINIEGWTTAPVEHEFVPGRIREDGKPVEHRYTLHLLIPKNGSGQYIKARVNFWAAQALKAKQLLMDEPHKAHLKIINGTVSDYTCRYTGKKRYSVNVNDREQVKLLERKPWVDDGLGFEAVLNKLQRQHEDQRDFCEPLI</sequence>
<dbReference type="AlphaFoldDB" id="D6SJX3"/>
<reference evidence="1" key="1">
    <citation type="submission" date="2010-05" db="EMBL/GenBank/DDBJ databases">
        <title>The draft genome of Desulfonatronospira thiodismutans ASO3-1.</title>
        <authorList>
            <consortium name="US DOE Joint Genome Institute (JGI-PGF)"/>
            <person name="Lucas S."/>
            <person name="Copeland A."/>
            <person name="Lapidus A."/>
            <person name="Cheng J.-F."/>
            <person name="Bruce D."/>
            <person name="Goodwin L."/>
            <person name="Pitluck S."/>
            <person name="Chertkov O."/>
            <person name="Brettin T."/>
            <person name="Detter J.C."/>
            <person name="Han C."/>
            <person name="Land M.L."/>
            <person name="Hauser L."/>
            <person name="Kyrpides N."/>
            <person name="Mikhailova N."/>
            <person name="Muyzer G."/>
            <person name="Woyke T."/>
        </authorList>
    </citation>
    <scope>NUCLEOTIDE SEQUENCE [LARGE SCALE GENOMIC DNA]</scope>
    <source>
        <strain evidence="1">ASO3-1</strain>
    </source>
</reference>
<evidence type="ECO:0000313" key="1">
    <source>
        <dbReference type="EMBL" id="EFI36176.1"/>
    </source>
</evidence>
<name>D6SJX3_9BACT</name>